<feature type="transmembrane region" description="Helical" evidence="1">
    <location>
        <begin position="45"/>
        <end position="62"/>
    </location>
</feature>
<reference evidence="2 3" key="1">
    <citation type="journal article" date="2020" name="Nature">
        <title>Six reference-quality genomes reveal evolution of bat adaptations.</title>
        <authorList>
            <person name="Jebb D."/>
            <person name="Huang Z."/>
            <person name="Pippel M."/>
            <person name="Hughes G.M."/>
            <person name="Lavrichenko K."/>
            <person name="Devanna P."/>
            <person name="Winkler S."/>
            <person name="Jermiin L.S."/>
            <person name="Skirmuntt E.C."/>
            <person name="Katzourakis A."/>
            <person name="Burkitt-Gray L."/>
            <person name="Ray D.A."/>
            <person name="Sullivan K.A.M."/>
            <person name="Roscito J.G."/>
            <person name="Kirilenko B.M."/>
            <person name="Davalos L.M."/>
            <person name="Corthals A.P."/>
            <person name="Power M.L."/>
            <person name="Jones G."/>
            <person name="Ransome R.D."/>
            <person name="Dechmann D.K.N."/>
            <person name="Locatelli A.G."/>
            <person name="Puechmaille S.J."/>
            <person name="Fedrigo O."/>
            <person name="Jarvis E.D."/>
            <person name="Hiller M."/>
            <person name="Vernes S.C."/>
            <person name="Myers E.W."/>
            <person name="Teeling E.C."/>
        </authorList>
    </citation>
    <scope>NUCLEOTIDE SEQUENCE [LARGE SCALE GENOMIC DNA]</scope>
    <source>
        <strain evidence="2">Bat1K_MPI-CBG_1</strain>
    </source>
</reference>
<comment type="caution">
    <text evidence="2">The sequence shown here is derived from an EMBL/GenBank/DDBJ whole genome shotgun (WGS) entry which is preliminary data.</text>
</comment>
<keyword evidence="1" id="KW-1133">Transmembrane helix</keyword>
<name>A0A833Z518_9CHIR</name>
<feature type="transmembrane region" description="Helical" evidence="1">
    <location>
        <begin position="95"/>
        <end position="125"/>
    </location>
</feature>
<evidence type="ECO:0000313" key="3">
    <source>
        <dbReference type="Proteomes" id="UP000664940"/>
    </source>
</evidence>
<evidence type="ECO:0000256" key="1">
    <source>
        <dbReference type="SAM" id="Phobius"/>
    </source>
</evidence>
<keyword evidence="1" id="KW-0472">Membrane</keyword>
<sequence>MFTFISVLMIYGVFSVSLAKGFVDFFKVLFIYFRERGREKRERNISVWLPITCPLLGSWPGLLTRNQTGDPLVCRPALNPLSHTSQGLIFSENQIYFHLLVFPLFHLSLIFIHSFLLPALGLVCFKKFFLVLQNVKLGY</sequence>
<accession>A0A833Z518</accession>
<dbReference type="Proteomes" id="UP000664940">
    <property type="component" value="Unassembled WGS sequence"/>
</dbReference>
<dbReference type="AlphaFoldDB" id="A0A833Z518"/>
<evidence type="ECO:0000313" key="2">
    <source>
        <dbReference type="EMBL" id="KAF6086237.1"/>
    </source>
</evidence>
<keyword evidence="1" id="KW-0812">Transmembrane</keyword>
<dbReference type="EMBL" id="JABVXQ010000011">
    <property type="protein sequence ID" value="KAF6086237.1"/>
    <property type="molecule type" value="Genomic_DNA"/>
</dbReference>
<organism evidence="2 3">
    <name type="scientific">Phyllostomus discolor</name>
    <name type="common">pale spear-nosed bat</name>
    <dbReference type="NCBI Taxonomy" id="89673"/>
    <lineage>
        <taxon>Eukaryota</taxon>
        <taxon>Metazoa</taxon>
        <taxon>Chordata</taxon>
        <taxon>Craniata</taxon>
        <taxon>Vertebrata</taxon>
        <taxon>Euteleostomi</taxon>
        <taxon>Mammalia</taxon>
        <taxon>Eutheria</taxon>
        <taxon>Laurasiatheria</taxon>
        <taxon>Chiroptera</taxon>
        <taxon>Yangochiroptera</taxon>
        <taxon>Phyllostomidae</taxon>
        <taxon>Phyllostominae</taxon>
        <taxon>Phyllostomus</taxon>
    </lineage>
</organism>
<feature type="transmembrane region" description="Helical" evidence="1">
    <location>
        <begin position="6"/>
        <end position="33"/>
    </location>
</feature>
<gene>
    <name evidence="2" type="ORF">HJG60_008432</name>
</gene>
<protein>
    <submittedName>
        <fullName evidence="2">Uncharacterized protein</fullName>
    </submittedName>
</protein>
<proteinExistence type="predicted"/>